<protein>
    <submittedName>
        <fullName evidence="7">Transmembrane protein 53-A</fullName>
    </submittedName>
</protein>
<evidence type="ECO:0000256" key="1">
    <source>
        <dbReference type="ARBA" id="ARBA00007387"/>
    </source>
</evidence>
<evidence type="ECO:0000313" key="8">
    <source>
        <dbReference type="Proteomes" id="UP000324585"/>
    </source>
</evidence>
<dbReference type="Gene3D" id="3.40.50.1820">
    <property type="entry name" value="alpha/beta hydrolase"/>
    <property type="match status" value="1"/>
</dbReference>
<keyword evidence="4" id="KW-0472">Membrane</keyword>
<dbReference type="SUPFAM" id="SSF53474">
    <property type="entry name" value="alpha/beta-Hydrolases"/>
    <property type="match status" value="1"/>
</dbReference>
<keyword evidence="2 7" id="KW-0812">Transmembrane</keyword>
<dbReference type="InterPro" id="IPR029058">
    <property type="entry name" value="AB_hydrolase_fold"/>
</dbReference>
<dbReference type="Proteomes" id="UP000324585">
    <property type="component" value="Unassembled WGS sequence"/>
</dbReference>
<dbReference type="PROSITE" id="PS51257">
    <property type="entry name" value="PROKAR_LIPOPROTEIN"/>
    <property type="match status" value="1"/>
</dbReference>
<dbReference type="Pfam" id="PF05705">
    <property type="entry name" value="DUF829"/>
    <property type="match status" value="1"/>
</dbReference>
<comment type="similarity">
    <text evidence="1">Belongs to the TMEM53 family.</text>
</comment>
<keyword evidence="3" id="KW-1133">Transmembrane helix</keyword>
<evidence type="ECO:0000256" key="2">
    <source>
        <dbReference type="ARBA" id="ARBA00022692"/>
    </source>
</evidence>
<proteinExistence type="inferred from homology"/>
<dbReference type="EMBL" id="VRMN01000017">
    <property type="protein sequence ID" value="KAA8490980.1"/>
    <property type="molecule type" value="Genomic_DNA"/>
</dbReference>
<dbReference type="AlphaFoldDB" id="A0A5J4YJF4"/>
<comment type="caution">
    <text evidence="7">The sequence shown here is derived from an EMBL/GenBank/DDBJ whole genome shotgun (WGS) entry which is preliminary data.</text>
</comment>
<dbReference type="InterPro" id="IPR008547">
    <property type="entry name" value="DUF829_TMEM53"/>
</dbReference>
<reference evidence="8" key="1">
    <citation type="journal article" date="2019" name="Nat. Commun.">
        <title>Expansion of phycobilisome linker gene families in mesophilic red algae.</title>
        <authorList>
            <person name="Lee J."/>
            <person name="Kim D."/>
            <person name="Bhattacharya D."/>
            <person name="Yoon H.S."/>
        </authorList>
    </citation>
    <scope>NUCLEOTIDE SEQUENCE [LARGE SCALE GENOMIC DNA]</scope>
    <source>
        <strain evidence="8">CCMP 1328</strain>
    </source>
</reference>
<dbReference type="PANTHER" id="PTHR12265">
    <property type="entry name" value="TRANSMEMBRANE PROTEIN 53"/>
    <property type="match status" value="1"/>
</dbReference>
<evidence type="ECO:0000256" key="5">
    <source>
        <dbReference type="ARBA" id="ARBA00023242"/>
    </source>
</evidence>
<keyword evidence="8" id="KW-1185">Reference proteome</keyword>
<accession>A0A5J4YJF4</accession>
<comment type="subcellular location">
    <subcellularLocation>
        <location evidence="6">Nucleus outer membrane</location>
        <topology evidence="6">Single-pass membrane protein</topology>
    </subcellularLocation>
</comment>
<dbReference type="PANTHER" id="PTHR12265:SF30">
    <property type="entry name" value="TRANSMEMBRANE PROTEIN 53"/>
    <property type="match status" value="1"/>
</dbReference>
<evidence type="ECO:0000313" key="7">
    <source>
        <dbReference type="EMBL" id="KAA8490980.1"/>
    </source>
</evidence>
<sequence>MNVAPLRRPITLLLGWLGCQPRHLEKYVSLHQSIARGTDAERPGRDVRGRNIILAFTPSPLGLLCPLSRARQTEAEQIRARMRQLMHSERDNEHDAGVVVHAFSNNGFFFLCELLRDRCFARQLEQFGGSDGLRLILDSAPGPISPAAVIESAVALGLCARQTADRPLVLRAVTSYLALSGMARRERSLRLVFERRWTGPRDLNRPRLRVLCLHGRNDRVVPLSEVDAWLRRQQARAGNSARLTFTRVDDFEGPHCALLKDEPDKYRDAVELFLRG</sequence>
<dbReference type="OrthoDB" id="77878at2759"/>
<evidence type="ECO:0000256" key="4">
    <source>
        <dbReference type="ARBA" id="ARBA00023136"/>
    </source>
</evidence>
<evidence type="ECO:0000256" key="6">
    <source>
        <dbReference type="ARBA" id="ARBA00034303"/>
    </source>
</evidence>
<organism evidence="7 8">
    <name type="scientific">Porphyridium purpureum</name>
    <name type="common">Red alga</name>
    <name type="synonym">Porphyridium cruentum</name>
    <dbReference type="NCBI Taxonomy" id="35688"/>
    <lineage>
        <taxon>Eukaryota</taxon>
        <taxon>Rhodophyta</taxon>
        <taxon>Bangiophyceae</taxon>
        <taxon>Porphyridiales</taxon>
        <taxon>Porphyridiaceae</taxon>
        <taxon>Porphyridium</taxon>
    </lineage>
</organism>
<keyword evidence="5" id="KW-0539">Nucleus</keyword>
<dbReference type="GO" id="GO:0005640">
    <property type="term" value="C:nuclear outer membrane"/>
    <property type="evidence" value="ECO:0007669"/>
    <property type="project" value="UniProtKB-SubCell"/>
</dbReference>
<name>A0A5J4YJF4_PORPP</name>
<evidence type="ECO:0000256" key="3">
    <source>
        <dbReference type="ARBA" id="ARBA00022989"/>
    </source>
</evidence>
<gene>
    <name evidence="7" type="ORF">FVE85_9872</name>
</gene>